<keyword evidence="3" id="KW-1133">Transmembrane helix</keyword>
<keyword evidence="6" id="KW-1185">Reference proteome</keyword>
<dbReference type="InterPro" id="IPR007269">
    <property type="entry name" value="ICMT_MeTrfase"/>
</dbReference>
<evidence type="ECO:0000313" key="5">
    <source>
        <dbReference type="EMBL" id="AWN24569.1"/>
    </source>
</evidence>
<dbReference type="OrthoDB" id="7203053at2"/>
<dbReference type="EMBL" id="CP029494">
    <property type="protein sequence ID" value="AWN24569.1"/>
    <property type="molecule type" value="Genomic_DNA"/>
</dbReference>
<organism evidence="5 6">
    <name type="scientific">Deinococcus irradiatisoli</name>
    <dbReference type="NCBI Taxonomy" id="2202254"/>
    <lineage>
        <taxon>Bacteria</taxon>
        <taxon>Thermotogati</taxon>
        <taxon>Deinococcota</taxon>
        <taxon>Deinococci</taxon>
        <taxon>Deinococcales</taxon>
        <taxon>Deinococcaceae</taxon>
        <taxon>Deinococcus</taxon>
    </lineage>
</organism>
<accession>A0A2Z3JPA7</accession>
<evidence type="ECO:0000256" key="4">
    <source>
        <dbReference type="ARBA" id="ARBA00023136"/>
    </source>
</evidence>
<evidence type="ECO:0000256" key="1">
    <source>
        <dbReference type="ARBA" id="ARBA00004141"/>
    </source>
</evidence>
<dbReference type="AlphaFoldDB" id="A0A2Z3JPA7"/>
<dbReference type="GO" id="GO:0004671">
    <property type="term" value="F:protein C-terminal S-isoprenylcysteine carboxyl O-methyltransferase activity"/>
    <property type="evidence" value="ECO:0007669"/>
    <property type="project" value="InterPro"/>
</dbReference>
<dbReference type="Pfam" id="PF04140">
    <property type="entry name" value="ICMT"/>
    <property type="match status" value="1"/>
</dbReference>
<gene>
    <name evidence="5" type="ORF">DKM44_08350</name>
</gene>
<dbReference type="GO" id="GO:0016020">
    <property type="term" value="C:membrane"/>
    <property type="evidence" value="ECO:0007669"/>
    <property type="project" value="UniProtKB-SubCell"/>
</dbReference>
<evidence type="ECO:0000313" key="6">
    <source>
        <dbReference type="Proteomes" id="UP000245368"/>
    </source>
</evidence>
<comment type="subcellular location">
    <subcellularLocation>
        <location evidence="1">Membrane</location>
        <topology evidence="1">Multi-pass membrane protein</topology>
    </subcellularLocation>
</comment>
<dbReference type="KEGG" id="dez:DKM44_08350"/>
<proteinExistence type="predicted"/>
<name>A0A2Z3JPA7_9DEIO</name>
<protein>
    <recommendedName>
        <fullName evidence="7">Isoprenylcysteine carboxyl methyltransferase</fullName>
    </recommendedName>
</protein>
<sequence>MAALTAQRLLEVRHARRNEAWARANGAVEYGAAHYPLFFVLHPAWLLGLLLEGRRSRGEVRWSWLVLALLLQPLRYWIIRTLGRQWNTRILIVPNAGRVTGGPFKYLKHPNYTVVAAELLSVPLSVGAPRTALLATVFNAALLLLIRLPAENRALAEYERSGEAA</sequence>
<dbReference type="Gene3D" id="1.20.120.1630">
    <property type="match status" value="1"/>
</dbReference>
<reference evidence="5 6" key="1">
    <citation type="submission" date="2018-05" db="EMBL/GenBank/DDBJ databases">
        <title>Complete Genome Sequence of Deinococcus sp. strain 17bor-2.</title>
        <authorList>
            <person name="Srinivasan S."/>
        </authorList>
    </citation>
    <scope>NUCLEOTIDE SEQUENCE [LARGE SCALE GENOMIC DNA]</scope>
    <source>
        <strain evidence="5 6">17bor-2</strain>
    </source>
</reference>
<evidence type="ECO:0000256" key="2">
    <source>
        <dbReference type="ARBA" id="ARBA00022692"/>
    </source>
</evidence>
<evidence type="ECO:0000256" key="3">
    <source>
        <dbReference type="ARBA" id="ARBA00022989"/>
    </source>
</evidence>
<dbReference type="Proteomes" id="UP000245368">
    <property type="component" value="Chromosome"/>
</dbReference>
<keyword evidence="2" id="KW-0812">Transmembrane</keyword>
<keyword evidence="4" id="KW-0472">Membrane</keyword>
<evidence type="ECO:0008006" key="7">
    <source>
        <dbReference type="Google" id="ProtNLM"/>
    </source>
</evidence>